<feature type="transmembrane region" description="Helical" evidence="2">
    <location>
        <begin position="313"/>
        <end position="331"/>
    </location>
</feature>
<dbReference type="EMBL" id="PDJZ01000008">
    <property type="protein sequence ID" value="RXJ83794.1"/>
    <property type="molecule type" value="Genomic_DNA"/>
</dbReference>
<evidence type="ECO:0000256" key="1">
    <source>
        <dbReference type="SAM" id="Coils"/>
    </source>
</evidence>
<sequence>MKNYLKNLYQNNFTYKGKEKLSKLTIFFIIVLNVIIYYVLHLGIDFQTKVLNSPSVTFPYKCRDIINSKYLDDFNQYFYSNDDYNYYDENSKYQNIKNEQIDLRCEDIFTKLELIKNEHDIKRLKNDLKIVLNNESKINNEIYYIKENYNTVLFEKMSSQKGEQSIIKDNLNNQNIKEKYDAYLAQLEEIKKNKDNLYKEFKESKSVKELVNYVNIKKDEINDSIKEFTKAYYLKIELITLSFSLPLVVLFFYLMKRYLKKEKYILYIIFKNILFVALIPTIISVLSLINQYLPKIFIEKLLMFFYSIEIPFVVYYFVVIIFIIIFTILIIKIQKRFKENSEKLKNNKITIVDSYNKSCCNNCGNKVDFNTMNYCPCCKNQLKIECNNCHELTIKELDYCFKCGSEIKKLNKM</sequence>
<evidence type="ECO:0000256" key="2">
    <source>
        <dbReference type="SAM" id="Phobius"/>
    </source>
</evidence>
<name>A0A4Q0ZBY7_9BACT</name>
<feature type="transmembrane region" description="Helical" evidence="2">
    <location>
        <begin position="232"/>
        <end position="254"/>
    </location>
</feature>
<comment type="caution">
    <text evidence="3">The sequence shown here is derived from an EMBL/GenBank/DDBJ whole genome shotgun (WGS) entry which is preliminary data.</text>
</comment>
<organism evidence="3 4">
    <name type="scientific">Arcobacter cloacae</name>
    <dbReference type="NCBI Taxonomy" id="1054034"/>
    <lineage>
        <taxon>Bacteria</taxon>
        <taxon>Pseudomonadati</taxon>
        <taxon>Campylobacterota</taxon>
        <taxon>Epsilonproteobacteria</taxon>
        <taxon>Campylobacterales</taxon>
        <taxon>Arcobacteraceae</taxon>
        <taxon>Arcobacter</taxon>
    </lineage>
</organism>
<dbReference type="OrthoDB" id="5349336at2"/>
<keyword evidence="2" id="KW-0812">Transmembrane</keyword>
<dbReference type="Proteomes" id="UP000290870">
    <property type="component" value="Unassembled WGS sequence"/>
</dbReference>
<feature type="coiled-coil region" evidence="1">
    <location>
        <begin position="173"/>
        <end position="207"/>
    </location>
</feature>
<proteinExistence type="predicted"/>
<feature type="transmembrane region" description="Helical" evidence="2">
    <location>
        <begin position="266"/>
        <end position="293"/>
    </location>
</feature>
<evidence type="ECO:0000313" key="3">
    <source>
        <dbReference type="EMBL" id="RXJ83794.1"/>
    </source>
</evidence>
<keyword evidence="2" id="KW-0472">Membrane</keyword>
<protein>
    <submittedName>
        <fullName evidence="3">ABC transporter permease</fullName>
    </submittedName>
</protein>
<reference evidence="3 4" key="1">
    <citation type="submission" date="2017-10" db="EMBL/GenBank/DDBJ databases">
        <title>Genomics of the genus Arcobacter.</title>
        <authorList>
            <person name="Perez-Cataluna A."/>
            <person name="Figueras M.J."/>
        </authorList>
    </citation>
    <scope>NUCLEOTIDE SEQUENCE [LARGE SCALE GENOMIC DNA]</scope>
    <source>
        <strain evidence="3 4">F26</strain>
    </source>
</reference>
<dbReference type="RefSeq" id="WP_128986822.1">
    <property type="nucleotide sequence ID" value="NZ_PDJZ01000008.1"/>
</dbReference>
<feature type="transmembrane region" description="Helical" evidence="2">
    <location>
        <begin position="21"/>
        <end position="40"/>
    </location>
</feature>
<dbReference type="AlphaFoldDB" id="A0A4Q0ZBY7"/>
<keyword evidence="2" id="KW-1133">Transmembrane helix</keyword>
<gene>
    <name evidence="3" type="ORF">CRU90_08295</name>
</gene>
<evidence type="ECO:0000313" key="4">
    <source>
        <dbReference type="Proteomes" id="UP000290870"/>
    </source>
</evidence>
<accession>A0A4Q0ZBY7</accession>
<keyword evidence="1" id="KW-0175">Coiled coil</keyword>